<dbReference type="PANTHER" id="PTHR22602:SF0">
    <property type="entry name" value="TRANSFERASE CAF17, MITOCHONDRIAL-RELATED"/>
    <property type="match status" value="1"/>
</dbReference>
<gene>
    <name evidence="1" type="ORF">BAU07_11675</name>
</gene>
<dbReference type="AlphaFoldDB" id="A0A193GKP0"/>
<dbReference type="SUPFAM" id="SSF103025">
    <property type="entry name" value="Folate-binding domain"/>
    <property type="match status" value="1"/>
</dbReference>
<name>A0A193GKP0_9BORD</name>
<evidence type="ECO:0000313" key="1">
    <source>
        <dbReference type="EMBL" id="ANN80415.1"/>
    </source>
</evidence>
<sequence>MLAASSSGPAVDRARYAILPYLQVLSASGMDAVDFLHGQLTQDVRELTTDAAALAGYCTAKGRLLATLVIWRTRVDGQGDPEAPRVQALVRADVAAPLAKRLSMFVLRAKVRLAIEPLHVAGVWSDGDTVALEDAAGGRLPRAAWERADLPSGIWIGAPGGSGRRWWWIASADQLQAREPGLNRILEQADAATWQAADLAAGIPWVGSPTQDLFIPQTVNLDLVGGVSFTKGCYPGQEVVARSHYRGTVKRRMAYGIVAGHSGAAIAAGSDIYDATDAGEPCGRVVDAAGAPDAAVLFETTLSSLPHGDLRLGSADGPSIALRPLPYSLEPSEQP</sequence>
<reference evidence="1 2" key="1">
    <citation type="submission" date="2016-06" db="EMBL/GenBank/DDBJ databases">
        <title>Complete genome sequences of Bordetella bronchialis and Bordetella flabilis.</title>
        <authorList>
            <person name="LiPuma J.J."/>
            <person name="Spilker T."/>
        </authorList>
    </citation>
    <scope>NUCLEOTIDE SEQUENCE [LARGE SCALE GENOMIC DNA]</scope>
    <source>
        <strain evidence="1 2">AU10664</strain>
    </source>
</reference>
<dbReference type="EMBL" id="CP016172">
    <property type="protein sequence ID" value="ANN80415.1"/>
    <property type="molecule type" value="Genomic_DNA"/>
</dbReference>
<keyword evidence="2" id="KW-1185">Reference proteome</keyword>
<dbReference type="Gene3D" id="3.30.70.1400">
    <property type="entry name" value="Aminomethyltransferase beta-barrel domains"/>
    <property type="match status" value="1"/>
</dbReference>
<dbReference type="InterPro" id="IPR045179">
    <property type="entry name" value="YgfZ/GcvT"/>
</dbReference>
<dbReference type="STRING" id="463014.BAU07_11675"/>
<evidence type="ECO:0000313" key="2">
    <source>
        <dbReference type="Proteomes" id="UP000091926"/>
    </source>
</evidence>
<dbReference type="GO" id="GO:0016226">
    <property type="term" value="P:iron-sulfur cluster assembly"/>
    <property type="evidence" value="ECO:0007669"/>
    <property type="project" value="TreeGrafter"/>
</dbReference>
<dbReference type="InterPro" id="IPR017703">
    <property type="entry name" value="YgfZ/GCV_T_CS"/>
</dbReference>
<organism evidence="1 2">
    <name type="scientific">Bordetella flabilis</name>
    <dbReference type="NCBI Taxonomy" id="463014"/>
    <lineage>
        <taxon>Bacteria</taxon>
        <taxon>Pseudomonadati</taxon>
        <taxon>Pseudomonadota</taxon>
        <taxon>Betaproteobacteria</taxon>
        <taxon>Burkholderiales</taxon>
        <taxon>Alcaligenaceae</taxon>
        <taxon>Bordetella</taxon>
    </lineage>
</organism>
<dbReference type="Proteomes" id="UP000091926">
    <property type="component" value="Chromosome"/>
</dbReference>
<dbReference type="PANTHER" id="PTHR22602">
    <property type="entry name" value="TRANSFERASE CAF17, MITOCHONDRIAL-RELATED"/>
    <property type="match status" value="1"/>
</dbReference>
<proteinExistence type="predicted"/>
<dbReference type="NCBIfam" id="TIGR03317">
    <property type="entry name" value="ygfZ_signature"/>
    <property type="match status" value="1"/>
</dbReference>
<protein>
    <submittedName>
        <fullName evidence="1">Glycine cleavage system protein T</fullName>
    </submittedName>
</protein>
<dbReference type="KEGG" id="bfz:BAU07_11675"/>
<dbReference type="Gene3D" id="3.30.70.1630">
    <property type="match status" value="1"/>
</dbReference>
<accession>A0A193GKP0</accession>
<dbReference type="Gene3D" id="2.40.30.160">
    <property type="match status" value="1"/>
</dbReference>